<reference evidence="4" key="1">
    <citation type="journal article" date="2006" name="PLoS Biol.">
        <title>Macronuclear genome sequence of the ciliate Tetrahymena thermophila, a model eukaryote.</title>
        <authorList>
            <person name="Eisen J.A."/>
            <person name="Coyne R.S."/>
            <person name="Wu M."/>
            <person name="Wu D."/>
            <person name="Thiagarajan M."/>
            <person name="Wortman J.R."/>
            <person name="Badger J.H."/>
            <person name="Ren Q."/>
            <person name="Amedeo P."/>
            <person name="Jones K.M."/>
            <person name="Tallon L.J."/>
            <person name="Delcher A.L."/>
            <person name="Salzberg S.L."/>
            <person name="Silva J.C."/>
            <person name="Haas B.J."/>
            <person name="Majoros W.H."/>
            <person name="Farzad M."/>
            <person name="Carlton J.M."/>
            <person name="Smith R.K. Jr."/>
            <person name="Garg J."/>
            <person name="Pearlman R.E."/>
            <person name="Karrer K.M."/>
            <person name="Sun L."/>
            <person name="Manning G."/>
            <person name="Elde N.C."/>
            <person name="Turkewitz A.P."/>
            <person name="Asai D.J."/>
            <person name="Wilkes D.E."/>
            <person name="Wang Y."/>
            <person name="Cai H."/>
            <person name="Collins K."/>
            <person name="Stewart B.A."/>
            <person name="Lee S.R."/>
            <person name="Wilamowska K."/>
            <person name="Weinberg Z."/>
            <person name="Ruzzo W.L."/>
            <person name="Wloga D."/>
            <person name="Gaertig J."/>
            <person name="Frankel J."/>
            <person name="Tsao C.-C."/>
            <person name="Gorovsky M.A."/>
            <person name="Keeling P.J."/>
            <person name="Waller R.F."/>
            <person name="Patron N.J."/>
            <person name="Cherry J.M."/>
            <person name="Stover N.A."/>
            <person name="Krieger C.J."/>
            <person name="del Toro C."/>
            <person name="Ryder H.F."/>
            <person name="Williamson S.C."/>
            <person name="Barbeau R.A."/>
            <person name="Hamilton E.P."/>
            <person name="Orias E."/>
        </authorList>
    </citation>
    <scope>NUCLEOTIDE SEQUENCE [LARGE SCALE GENOMIC DNA]</scope>
    <source>
        <strain evidence="4">SB210</strain>
    </source>
</reference>
<sequence>MALCLFKCFSACGCRESIISKFAFYPQKPGYRFQEVDIIQSQSSTQTKHNIEKRFVKDRIEEFADHSHNIPRFYHLPSDDGKHYELILVYEEHEVLLNDQSSLSVFQNQYQNDSDKSQKNEQDQSKTGLTLVNQKKEVIHGKQYQLEIKEVFGENEQKQKSASSAAVKAAIKGSDSEEQKEESKSNMKNPKIKDKEKKINKFDKKEEPFRQVDDLYLICFKKKNRENNLVCGYHIENLKHRSEIVVIYSHGNSTDIGYMINQALDVSYNLRVNVIAYDYSGYGKSQGKPSEKSFIYDLEAIYKYALQIGYKSINIVFYGQSVGSGPSTFLASQKKFPIGGLIIHSGFTSGLRITQQQEQKMQKTYSKDFFPNIEFIRKVNAPIFIIHGTNDQDIKIHHASELYERAKKNYTPFFLEVKGAGHNDIEHEDKFRKDYFKELRRFMGHLRQNRNQVIQEFIQKQNILKQKRNSSIQVELKDIQGFAGDGQSESFNHIYYQYFTPINSVIEQTVKSLSIDKNTEKQQSSQSQNQISGNCTPSSRNKAMSNKTNKFNEEQIAEKNGENNPQSLGNIFQKGRDSTTLFEVETKIDRTEQHPPSGREDNLSDRHSQQDQAAIKNNDQAHQKIKEEEEDIQKNILQENQLNKNIANAFAQESDDDDDNDSDEAEDNVGQYVNNQKNFSQKKEDITIQQQENFEQVQEVQYDSLKDERIAIHIKNKSHSLTDQNNRQLFCSYRSQKSQQVIQNQNPLDNKLRNSQPNLNDQQIFAEKSFGNINKKRYIEDEKIRLHNVTSIIRKKQNSQFSAYILDHSSYSNHDNISESLNSSLLKPSNQQDKNNNSKHSFNKDTSSNSSKQAGVRQDKSSPKVSPRITNIDQIDRSNSIKYDQNHKQNQFQQQQKYNSYQVDSVKEEVQESQIMSSSLKESLIPAAKNLHNDQQLKQESHITVSREPTQQNNKTNPVYLLQQIFTNEKTDDLDYHQNVLENSGNQFQEVHYDYEENSGSLSGSDSSPHHSKSIKPVRSDEISIPDSDITKKKKEGSIKSKETLKSINSNY</sequence>
<protein>
    <submittedName>
        <fullName evidence="3">Alpha/beta superfamily hydrolase</fullName>
    </submittedName>
</protein>
<feature type="region of interest" description="Disordered" evidence="1">
    <location>
        <begin position="997"/>
        <end position="1052"/>
    </location>
</feature>
<feature type="region of interest" description="Disordered" evidence="1">
    <location>
        <begin position="819"/>
        <end position="878"/>
    </location>
</feature>
<keyword evidence="3" id="KW-0378">Hydrolase</keyword>
<evidence type="ECO:0000256" key="1">
    <source>
        <dbReference type="SAM" id="MobiDB-lite"/>
    </source>
</evidence>
<feature type="compositionally biased region" description="Basic and acidic residues" evidence="1">
    <location>
        <begin position="113"/>
        <end position="124"/>
    </location>
</feature>
<feature type="region of interest" description="Disordered" evidence="1">
    <location>
        <begin position="109"/>
        <end position="129"/>
    </location>
</feature>
<dbReference type="InterPro" id="IPR000073">
    <property type="entry name" value="AB_hydrolase_1"/>
</dbReference>
<feature type="region of interest" description="Disordered" evidence="1">
    <location>
        <begin position="517"/>
        <end position="545"/>
    </location>
</feature>
<feature type="compositionally biased region" description="Low complexity" evidence="1">
    <location>
        <begin position="522"/>
        <end position="532"/>
    </location>
</feature>
<dbReference type="ESTHER" id="tetts-q22d15">
    <property type="family name" value="ABHD17-depalmitoylase"/>
</dbReference>
<dbReference type="EMBL" id="GG662638">
    <property type="protein sequence ID" value="EAR83174.1"/>
    <property type="molecule type" value="Genomic_DNA"/>
</dbReference>
<organism evidence="3 4">
    <name type="scientific">Tetrahymena thermophila (strain SB210)</name>
    <dbReference type="NCBI Taxonomy" id="312017"/>
    <lineage>
        <taxon>Eukaryota</taxon>
        <taxon>Sar</taxon>
        <taxon>Alveolata</taxon>
        <taxon>Ciliophora</taxon>
        <taxon>Intramacronucleata</taxon>
        <taxon>Oligohymenophorea</taxon>
        <taxon>Hymenostomatida</taxon>
        <taxon>Tetrahymenina</taxon>
        <taxon>Tetrahymenidae</taxon>
        <taxon>Tetrahymena</taxon>
    </lineage>
</organism>
<dbReference type="RefSeq" id="XP_001030837.1">
    <property type="nucleotide sequence ID" value="XM_001030837.1"/>
</dbReference>
<dbReference type="STRING" id="312017.Q22D15"/>
<dbReference type="GeneID" id="7842951"/>
<feature type="domain" description="AB hydrolase-1" evidence="2">
    <location>
        <begin position="246"/>
        <end position="372"/>
    </location>
</feature>
<feature type="compositionally biased region" description="Polar residues" evidence="1">
    <location>
        <begin position="868"/>
        <end position="878"/>
    </location>
</feature>
<dbReference type="AlphaFoldDB" id="Q22D15"/>
<dbReference type="PANTHER" id="PTHR12277">
    <property type="entry name" value="ALPHA/BETA HYDROLASE DOMAIN-CONTAINING PROTEIN"/>
    <property type="match status" value="1"/>
</dbReference>
<dbReference type="InterPro" id="IPR029058">
    <property type="entry name" value="AB_hydrolase_fold"/>
</dbReference>
<feature type="compositionally biased region" description="Polar residues" evidence="1">
    <location>
        <begin position="533"/>
        <end position="545"/>
    </location>
</feature>
<dbReference type="KEGG" id="tet:TTHERM_01006450"/>
<evidence type="ECO:0000259" key="2">
    <source>
        <dbReference type="Pfam" id="PF00561"/>
    </source>
</evidence>
<dbReference type="Pfam" id="PF00561">
    <property type="entry name" value="Abhydrolase_1"/>
    <property type="match status" value="1"/>
</dbReference>
<gene>
    <name evidence="3" type="ORF">TTHERM_01006450</name>
</gene>
<dbReference type="PANTHER" id="PTHR12277:SF81">
    <property type="entry name" value="PROTEIN ABHD13"/>
    <property type="match status" value="1"/>
</dbReference>
<feature type="compositionally biased region" description="Low complexity" evidence="1">
    <location>
        <begin position="163"/>
        <end position="173"/>
    </location>
</feature>
<proteinExistence type="predicted"/>
<feature type="compositionally biased region" description="Polar residues" evidence="1">
    <location>
        <begin position="819"/>
        <end position="853"/>
    </location>
</feature>
<accession>Q22D15</accession>
<feature type="region of interest" description="Disordered" evidence="1">
    <location>
        <begin position="558"/>
        <end position="626"/>
    </location>
</feature>
<dbReference type="OrthoDB" id="446723at2759"/>
<feature type="region of interest" description="Disordered" evidence="1">
    <location>
        <begin position="163"/>
        <end position="199"/>
    </location>
</feature>
<dbReference type="Proteomes" id="UP000009168">
    <property type="component" value="Unassembled WGS sequence"/>
</dbReference>
<feature type="compositionally biased region" description="Basic and acidic residues" evidence="1">
    <location>
        <begin position="174"/>
        <end position="199"/>
    </location>
</feature>
<keyword evidence="4" id="KW-1185">Reference proteome</keyword>
<evidence type="ECO:0000313" key="4">
    <source>
        <dbReference type="Proteomes" id="UP000009168"/>
    </source>
</evidence>
<dbReference type="HOGENOM" id="CLU_290795_0_0_1"/>
<evidence type="ECO:0000313" key="3">
    <source>
        <dbReference type="EMBL" id="EAR83174.1"/>
    </source>
</evidence>
<dbReference type="GO" id="GO:0016787">
    <property type="term" value="F:hydrolase activity"/>
    <property type="evidence" value="ECO:0007669"/>
    <property type="project" value="UniProtKB-KW"/>
</dbReference>
<feature type="compositionally biased region" description="Basic and acidic residues" evidence="1">
    <location>
        <begin position="584"/>
        <end position="609"/>
    </location>
</feature>
<dbReference type="InParanoid" id="Q22D15"/>
<dbReference type="eggNOG" id="KOG1552">
    <property type="taxonomic scope" value="Eukaryota"/>
</dbReference>
<dbReference type="Gene3D" id="3.40.50.1820">
    <property type="entry name" value="alpha/beta hydrolase"/>
    <property type="match status" value="1"/>
</dbReference>
<dbReference type="SUPFAM" id="SSF53474">
    <property type="entry name" value="alpha/beta-Hydrolases"/>
    <property type="match status" value="1"/>
</dbReference>
<feature type="compositionally biased region" description="Basic and acidic residues" evidence="1">
    <location>
        <begin position="1036"/>
        <end position="1045"/>
    </location>
</feature>
<name>Q22D15_TETTS</name>